<dbReference type="AlphaFoldDB" id="A0A2P2N3N5"/>
<accession>A0A2P2N3N5</accession>
<evidence type="ECO:0000313" key="2">
    <source>
        <dbReference type="EMBL" id="MBX37036.1"/>
    </source>
</evidence>
<evidence type="ECO:0000256" key="1">
    <source>
        <dbReference type="SAM" id="Phobius"/>
    </source>
</evidence>
<reference evidence="2" key="1">
    <citation type="submission" date="2018-02" db="EMBL/GenBank/DDBJ databases">
        <title>Rhizophora mucronata_Transcriptome.</title>
        <authorList>
            <person name="Meera S.P."/>
            <person name="Sreeshan A."/>
            <person name="Augustine A."/>
        </authorList>
    </citation>
    <scope>NUCLEOTIDE SEQUENCE</scope>
    <source>
        <tissue evidence="2">Leaf</tissue>
    </source>
</reference>
<proteinExistence type="predicted"/>
<keyword evidence="1" id="KW-1133">Transmembrane helix</keyword>
<keyword evidence="1" id="KW-0472">Membrane</keyword>
<dbReference type="EMBL" id="GGEC01056552">
    <property type="protein sequence ID" value="MBX37036.1"/>
    <property type="molecule type" value="Transcribed_RNA"/>
</dbReference>
<keyword evidence="1" id="KW-0812">Transmembrane</keyword>
<protein>
    <submittedName>
        <fullName evidence="2">Uncharacterized protein</fullName>
    </submittedName>
</protein>
<name>A0A2P2N3N5_RHIMU</name>
<organism evidence="2">
    <name type="scientific">Rhizophora mucronata</name>
    <name type="common">Asiatic mangrove</name>
    <dbReference type="NCBI Taxonomy" id="61149"/>
    <lineage>
        <taxon>Eukaryota</taxon>
        <taxon>Viridiplantae</taxon>
        <taxon>Streptophyta</taxon>
        <taxon>Embryophyta</taxon>
        <taxon>Tracheophyta</taxon>
        <taxon>Spermatophyta</taxon>
        <taxon>Magnoliopsida</taxon>
        <taxon>eudicotyledons</taxon>
        <taxon>Gunneridae</taxon>
        <taxon>Pentapetalae</taxon>
        <taxon>rosids</taxon>
        <taxon>fabids</taxon>
        <taxon>Malpighiales</taxon>
        <taxon>Rhizophoraceae</taxon>
        <taxon>Rhizophora</taxon>
    </lineage>
</organism>
<feature type="transmembrane region" description="Helical" evidence="1">
    <location>
        <begin position="6"/>
        <end position="25"/>
    </location>
</feature>
<sequence length="41" mass="5037">MKTFMLLFWLSINYLNLLKFFHYVINHFSRISVIRNACTQL</sequence>